<name>A0ABZ2L0Q7_9BACT</name>
<proteinExistence type="predicted"/>
<keyword evidence="2" id="KW-1185">Reference proteome</keyword>
<dbReference type="RefSeq" id="WP_394833961.1">
    <property type="nucleotide sequence ID" value="NZ_CP089929.1"/>
</dbReference>
<protein>
    <recommendedName>
        <fullName evidence="3">Tetratricopeptide repeat protein</fullName>
    </recommendedName>
</protein>
<evidence type="ECO:0000313" key="1">
    <source>
        <dbReference type="EMBL" id="WXB04322.1"/>
    </source>
</evidence>
<accession>A0ABZ2L0Q7</accession>
<evidence type="ECO:0008006" key="3">
    <source>
        <dbReference type="Google" id="ProtNLM"/>
    </source>
</evidence>
<dbReference type="Proteomes" id="UP001374803">
    <property type="component" value="Chromosome"/>
</dbReference>
<reference evidence="1" key="1">
    <citation type="submission" date="2021-12" db="EMBL/GenBank/DDBJ databases">
        <title>Discovery of the Pendulisporaceae a myxobacterial family with distinct sporulation behavior and unique specialized metabolism.</title>
        <authorList>
            <person name="Garcia R."/>
            <person name="Popoff A."/>
            <person name="Bader C.D."/>
            <person name="Loehr J."/>
            <person name="Walesch S."/>
            <person name="Walt C."/>
            <person name="Boldt J."/>
            <person name="Bunk B."/>
            <person name="Haeckl F.J.F.P.J."/>
            <person name="Gunesch A.P."/>
            <person name="Birkelbach J."/>
            <person name="Nuebel U."/>
            <person name="Pietschmann T."/>
            <person name="Bach T."/>
            <person name="Mueller R."/>
        </authorList>
    </citation>
    <scope>NUCLEOTIDE SEQUENCE</scope>
    <source>
        <strain evidence="1">MSr11367</strain>
    </source>
</reference>
<dbReference type="InterPro" id="IPR011990">
    <property type="entry name" value="TPR-like_helical_dom_sf"/>
</dbReference>
<dbReference type="EMBL" id="CP089983">
    <property type="protein sequence ID" value="WXB04322.1"/>
    <property type="molecule type" value="Genomic_DNA"/>
</dbReference>
<sequence>MTIADEYLDENRFALARDAYRNALAEGEGGSHAFANLSTSENAEAFGFLIELITRYPEWVEARLALANAYSAARKLPNAMAQYTILLDKGLSPDEVRRIRLARYRVAVPAIAITTARDDFMYLWGLARQHERFRRLRGILVGRLAELRTSRGMNVLAAIRDALPEEAELRQFLDAKEHELKALSALTDGTNSAE</sequence>
<organism evidence="1 2">
    <name type="scientific">Pendulispora rubella</name>
    <dbReference type="NCBI Taxonomy" id="2741070"/>
    <lineage>
        <taxon>Bacteria</taxon>
        <taxon>Pseudomonadati</taxon>
        <taxon>Myxococcota</taxon>
        <taxon>Myxococcia</taxon>
        <taxon>Myxococcales</taxon>
        <taxon>Sorangiineae</taxon>
        <taxon>Pendulisporaceae</taxon>
        <taxon>Pendulispora</taxon>
    </lineage>
</organism>
<dbReference type="Gene3D" id="1.25.40.10">
    <property type="entry name" value="Tetratricopeptide repeat domain"/>
    <property type="match status" value="1"/>
</dbReference>
<dbReference type="SUPFAM" id="SSF48452">
    <property type="entry name" value="TPR-like"/>
    <property type="match status" value="1"/>
</dbReference>
<gene>
    <name evidence="1" type="ORF">LVJ94_46395</name>
</gene>
<evidence type="ECO:0000313" key="2">
    <source>
        <dbReference type="Proteomes" id="UP001374803"/>
    </source>
</evidence>